<comment type="caution">
    <text evidence="2">The sequence shown here is derived from an EMBL/GenBank/DDBJ whole genome shotgun (WGS) entry which is preliminary data.</text>
</comment>
<evidence type="ECO:0000313" key="2">
    <source>
        <dbReference type="EMBL" id="RXK10290.1"/>
    </source>
</evidence>
<dbReference type="AlphaFoldDB" id="A0AAX2A8K9"/>
<protein>
    <recommendedName>
        <fullName evidence="1">FlgO domain-containing protein</fullName>
    </recommendedName>
</protein>
<organism evidence="2 3">
    <name type="scientific">Halarcobacter bivalviorum</name>
    <dbReference type="NCBI Taxonomy" id="663364"/>
    <lineage>
        <taxon>Bacteria</taxon>
        <taxon>Pseudomonadati</taxon>
        <taxon>Campylobacterota</taxon>
        <taxon>Epsilonproteobacteria</taxon>
        <taxon>Campylobacterales</taxon>
        <taxon>Arcobacteraceae</taxon>
        <taxon>Halarcobacter</taxon>
    </lineage>
</organism>
<feature type="domain" description="FlgO" evidence="1">
    <location>
        <begin position="24"/>
        <end position="153"/>
    </location>
</feature>
<dbReference type="Proteomes" id="UP000289193">
    <property type="component" value="Unassembled WGS sequence"/>
</dbReference>
<gene>
    <name evidence="2" type="ORF">CRV05_05760</name>
</gene>
<keyword evidence="3" id="KW-1185">Reference proteome</keyword>
<dbReference type="EMBL" id="PDKM01000003">
    <property type="protein sequence ID" value="RXK10290.1"/>
    <property type="molecule type" value="Genomic_DNA"/>
</dbReference>
<evidence type="ECO:0000259" key="1">
    <source>
        <dbReference type="Pfam" id="PF17680"/>
    </source>
</evidence>
<reference evidence="2 3" key="1">
    <citation type="submission" date="2017-10" db="EMBL/GenBank/DDBJ databases">
        <title>Genomics of the genus Arcobacter.</title>
        <authorList>
            <person name="Perez-Cataluna A."/>
            <person name="Figueras M.J."/>
        </authorList>
    </citation>
    <scope>NUCLEOTIDE SEQUENCE [LARGE SCALE GENOMIC DNA]</scope>
    <source>
        <strain evidence="2 3">CECT 7835</strain>
    </source>
</reference>
<sequence length="178" mass="19815">MDKIAKKSPDNHKNVTGSNDFNSLVSKLIKKTSTRFDKYVLEDDVVLVSDFVNIDKLENKSKLGFLLSEHLKDALLNKNIIVRQVELSENFTFGESGLNLLTRNQKDITKKTVDGKFAVVGTYTITTETLIVFIKLIDVNNGNILASANSSTSIDDEILELEGIKKGKEISLPPQMIL</sequence>
<accession>A0AAX2A8K9</accession>
<dbReference type="InterPro" id="IPR041215">
    <property type="entry name" value="FlgO_dom"/>
</dbReference>
<dbReference type="Pfam" id="PF17680">
    <property type="entry name" value="FlgO"/>
    <property type="match status" value="1"/>
</dbReference>
<evidence type="ECO:0000313" key="3">
    <source>
        <dbReference type="Proteomes" id="UP000289193"/>
    </source>
</evidence>
<name>A0AAX2A8K9_9BACT</name>
<proteinExistence type="predicted"/>